<evidence type="ECO:0000256" key="1">
    <source>
        <dbReference type="SAM" id="Coils"/>
    </source>
</evidence>
<dbReference type="InterPro" id="IPR004244">
    <property type="entry name" value="Transposase_22"/>
</dbReference>
<evidence type="ECO:0000313" key="4">
    <source>
        <dbReference type="Proteomes" id="UP001178508"/>
    </source>
</evidence>
<organism evidence="3 4">
    <name type="scientific">Xyrichtys novacula</name>
    <name type="common">Pearly razorfish</name>
    <name type="synonym">Hemipteronotus novacula</name>
    <dbReference type="NCBI Taxonomy" id="13765"/>
    <lineage>
        <taxon>Eukaryota</taxon>
        <taxon>Metazoa</taxon>
        <taxon>Chordata</taxon>
        <taxon>Craniata</taxon>
        <taxon>Vertebrata</taxon>
        <taxon>Euteleostomi</taxon>
        <taxon>Actinopterygii</taxon>
        <taxon>Neopterygii</taxon>
        <taxon>Teleostei</taxon>
        <taxon>Neoteleostei</taxon>
        <taxon>Acanthomorphata</taxon>
        <taxon>Eupercaria</taxon>
        <taxon>Labriformes</taxon>
        <taxon>Labridae</taxon>
        <taxon>Xyrichtys</taxon>
    </lineage>
</organism>
<dbReference type="EMBL" id="OY660882">
    <property type="protein sequence ID" value="CAJ1081234.1"/>
    <property type="molecule type" value="Genomic_DNA"/>
</dbReference>
<sequence>MSKNPRKAPDTRASSKASPEDDDATSAAAPDLSSGHEAILQAIAELRAELLAKAETRATEIRNQSAADSHSDQITSLERDMANVRRELATQKARQEDLEARSRRNNLRITGIKERREDGKRPSEFISQCLKETLGLDKTPLLDRAHRSLRVRPGDTDPPRAFIIRCHYYREKEEILKKAGQMKHLTTGDGDNIRIQPDYTQAVAKQRAEFNEVRGLLRTCEGIRYGLWYPAELRITTSDGVRTSFKDPKQAKDFIMKNLKR</sequence>
<keyword evidence="4" id="KW-1185">Reference proteome</keyword>
<reference evidence="3" key="1">
    <citation type="submission" date="2023-08" db="EMBL/GenBank/DDBJ databases">
        <authorList>
            <person name="Alioto T."/>
            <person name="Alioto T."/>
            <person name="Gomez Garrido J."/>
        </authorList>
    </citation>
    <scope>NUCLEOTIDE SEQUENCE</scope>
</reference>
<evidence type="ECO:0000256" key="2">
    <source>
        <dbReference type="SAM" id="MobiDB-lite"/>
    </source>
</evidence>
<accession>A0AAV1H8Z0</accession>
<dbReference type="AlphaFoldDB" id="A0AAV1H8Z0"/>
<feature type="region of interest" description="Disordered" evidence="2">
    <location>
        <begin position="1"/>
        <end position="34"/>
    </location>
</feature>
<protein>
    <submittedName>
        <fullName evidence="3">Uncharacterized protein</fullName>
    </submittedName>
</protein>
<dbReference type="Gene3D" id="3.30.70.1820">
    <property type="entry name" value="L1 transposable element, RRM domain"/>
    <property type="match status" value="1"/>
</dbReference>
<dbReference type="Proteomes" id="UP001178508">
    <property type="component" value="Chromosome 19"/>
</dbReference>
<name>A0AAV1H8Z0_XYRNO</name>
<proteinExistence type="predicted"/>
<gene>
    <name evidence="3" type="ORF">XNOV1_A001786</name>
</gene>
<evidence type="ECO:0000313" key="3">
    <source>
        <dbReference type="EMBL" id="CAJ1081234.1"/>
    </source>
</evidence>
<dbReference type="PANTHER" id="PTHR11505">
    <property type="entry name" value="L1 TRANSPOSABLE ELEMENT-RELATED"/>
    <property type="match status" value="1"/>
</dbReference>
<keyword evidence="1" id="KW-0175">Coiled coil</keyword>
<feature type="coiled-coil region" evidence="1">
    <location>
        <begin position="67"/>
        <end position="101"/>
    </location>
</feature>